<gene>
    <name evidence="1" type="ORF">HAV00_04640</name>
</gene>
<proteinExistence type="predicted"/>
<evidence type="ECO:0000313" key="1">
    <source>
        <dbReference type="EMBL" id="QIP10795.1"/>
    </source>
</evidence>
<evidence type="ECO:0000313" key="2">
    <source>
        <dbReference type="Proteomes" id="UP000500895"/>
    </source>
</evidence>
<dbReference type="EMBL" id="CP050066">
    <property type="protein sequence ID" value="QIP10795.1"/>
    <property type="molecule type" value="Genomic_DNA"/>
</dbReference>
<name>A0A6G9AES1_9BRAD</name>
<organism evidence="1 2">
    <name type="scientific">Bradyrhizobium symbiodeficiens</name>
    <dbReference type="NCBI Taxonomy" id="1404367"/>
    <lineage>
        <taxon>Bacteria</taxon>
        <taxon>Pseudomonadati</taxon>
        <taxon>Pseudomonadota</taxon>
        <taxon>Alphaproteobacteria</taxon>
        <taxon>Hyphomicrobiales</taxon>
        <taxon>Nitrobacteraceae</taxon>
        <taxon>Bradyrhizobium</taxon>
    </lineage>
</organism>
<accession>A0A6G9AES1</accession>
<sequence length="88" mass="9848">MQTLAVHIAATFVDDAIVLVTGPVRALLRFAMRPIDRIANACDIAGVLAERRATFRTWRASRDRARLEGRKLSVLGRLSPFRHLAHLT</sequence>
<dbReference type="AlphaFoldDB" id="A0A6G9AES1"/>
<reference evidence="1 2" key="1">
    <citation type="journal article" date="2020" name="Int. J. Syst. Evol. Microbiol.">
        <title>Description and complete genome sequences of Bradyrhizobium symbiodeficiens sp. nov., a non-symbiotic bacterium associated with legumes native to Canada.</title>
        <authorList>
            <person name="Bromfield E.S.P."/>
            <person name="Cloutier S."/>
            <person name="Nguyen H.D.T."/>
        </authorList>
    </citation>
    <scope>NUCLEOTIDE SEQUENCE [LARGE SCALE GENOMIC DNA]</scope>
    <source>
        <strain evidence="1 2">101S1MB</strain>
    </source>
</reference>
<protein>
    <submittedName>
        <fullName evidence="1">Uncharacterized protein</fullName>
    </submittedName>
</protein>
<dbReference type="Proteomes" id="UP000500895">
    <property type="component" value="Chromosome"/>
</dbReference>